<keyword evidence="1" id="KW-0812">Transmembrane</keyword>
<evidence type="ECO:0000313" key="2">
    <source>
        <dbReference type="EMBL" id="GAA2033585.1"/>
    </source>
</evidence>
<keyword evidence="3" id="KW-1185">Reference proteome</keyword>
<evidence type="ECO:0000313" key="3">
    <source>
        <dbReference type="Proteomes" id="UP001501196"/>
    </source>
</evidence>
<feature type="transmembrane region" description="Helical" evidence="1">
    <location>
        <begin position="180"/>
        <end position="201"/>
    </location>
</feature>
<feature type="transmembrane region" description="Helical" evidence="1">
    <location>
        <begin position="221"/>
        <end position="240"/>
    </location>
</feature>
<dbReference type="EMBL" id="BAAAPW010000002">
    <property type="protein sequence ID" value="GAA2033585.1"/>
    <property type="molecule type" value="Genomic_DNA"/>
</dbReference>
<organism evidence="2 3">
    <name type="scientific">Agromyces tropicus</name>
    <dbReference type="NCBI Taxonomy" id="555371"/>
    <lineage>
        <taxon>Bacteria</taxon>
        <taxon>Bacillati</taxon>
        <taxon>Actinomycetota</taxon>
        <taxon>Actinomycetes</taxon>
        <taxon>Micrococcales</taxon>
        <taxon>Microbacteriaceae</taxon>
        <taxon>Agromyces</taxon>
    </lineage>
</organism>
<accession>A0ABN2UAW2</accession>
<reference evidence="2 3" key="1">
    <citation type="journal article" date="2019" name="Int. J. Syst. Evol. Microbiol.">
        <title>The Global Catalogue of Microorganisms (GCM) 10K type strain sequencing project: providing services to taxonomists for standard genome sequencing and annotation.</title>
        <authorList>
            <consortium name="The Broad Institute Genomics Platform"/>
            <consortium name="The Broad Institute Genome Sequencing Center for Infectious Disease"/>
            <person name="Wu L."/>
            <person name="Ma J."/>
        </authorList>
    </citation>
    <scope>NUCLEOTIDE SEQUENCE [LARGE SCALE GENOMIC DNA]</scope>
    <source>
        <strain evidence="2 3">JCM 15672</strain>
    </source>
</reference>
<dbReference type="RefSeq" id="WP_344371778.1">
    <property type="nucleotide sequence ID" value="NZ_BAAAPW010000002.1"/>
</dbReference>
<keyword evidence="1" id="KW-0472">Membrane</keyword>
<protein>
    <submittedName>
        <fullName evidence="2">Uncharacterized protein</fullName>
    </submittedName>
</protein>
<comment type="caution">
    <text evidence="2">The sequence shown here is derived from an EMBL/GenBank/DDBJ whole genome shotgun (WGS) entry which is preliminary data.</text>
</comment>
<feature type="transmembrane region" description="Helical" evidence="1">
    <location>
        <begin position="146"/>
        <end position="168"/>
    </location>
</feature>
<sequence length="250" mass="25841">MSRDLTAPAAAGLEGIEGLDADGSTFRTPADRLDGLVLGWARWYTRDLPREAAVDRVAELGSDLHEERASSGTAASRSILLRWLRGMPSDLAWRAARLRGVAIAAPRGTFPRMVPASANAAAALLVGWGVLVVGRTAPLIVGGSWFGAWDLVAATAVGLALAVAGAVLSLAPGRRWLGSLVLAVAAYLLLQHGSVAIATASTTVGSFVGSQPVQAGAVVDALTVAGVLGFAGLALWWAPLDRRHRAEVAR</sequence>
<gene>
    <name evidence="2" type="ORF">GCM10009819_17090</name>
</gene>
<keyword evidence="1" id="KW-1133">Transmembrane helix</keyword>
<dbReference type="Proteomes" id="UP001501196">
    <property type="component" value="Unassembled WGS sequence"/>
</dbReference>
<feature type="transmembrane region" description="Helical" evidence="1">
    <location>
        <begin position="116"/>
        <end position="134"/>
    </location>
</feature>
<proteinExistence type="predicted"/>
<name>A0ABN2UAW2_9MICO</name>
<evidence type="ECO:0000256" key="1">
    <source>
        <dbReference type="SAM" id="Phobius"/>
    </source>
</evidence>